<keyword evidence="3" id="KW-1185">Reference proteome</keyword>
<dbReference type="Proteomes" id="UP000770015">
    <property type="component" value="Unassembled WGS sequence"/>
</dbReference>
<dbReference type="EMBL" id="JAGSXJ010000040">
    <property type="protein sequence ID" value="KAH6664377.1"/>
    <property type="molecule type" value="Genomic_DNA"/>
</dbReference>
<name>A0A9P9A3R2_9PEZI</name>
<sequence length="324" mass="34910">MADEPAVSALPTAEPLPVPPSSAEAAPPTPKSPKTPTNPIHLALAAAPGNIDAFLTHLHRCMQTPSGIDTVLLLVGYSARLSANILDAASRSAIESSVHRLIALAFSLPPNTTFLLASAPRAAPLAAIAIKLATRLRALSALLSESRTFLRSWALLGVYLWGKGLLLPLLSARKSAGEKDDAMTAEKTAAEKLDRTIAFAQFSSIAVFQALENAYFLSSKGVFGLSPAQQGKAARWSVRSWMVFVGLELGRLIIERHRKQGEDVQSAEHKAWKETWRRTLIRNLAWAPLTVHWSFNGYLSDTAISALGTVPGIIGIRQLWKDTA</sequence>
<dbReference type="OrthoDB" id="10005898at2759"/>
<dbReference type="AlphaFoldDB" id="A0A9P9A3R2"/>
<organism evidence="2 3">
    <name type="scientific">Plectosphaerella plurivora</name>
    <dbReference type="NCBI Taxonomy" id="936078"/>
    <lineage>
        <taxon>Eukaryota</taxon>
        <taxon>Fungi</taxon>
        <taxon>Dikarya</taxon>
        <taxon>Ascomycota</taxon>
        <taxon>Pezizomycotina</taxon>
        <taxon>Sordariomycetes</taxon>
        <taxon>Hypocreomycetidae</taxon>
        <taxon>Glomerellales</taxon>
        <taxon>Plectosphaerellaceae</taxon>
        <taxon>Plectosphaerella</taxon>
    </lineage>
</organism>
<gene>
    <name evidence="2" type="ORF">F5X68DRAFT_217791</name>
</gene>
<comment type="caution">
    <text evidence="2">The sequence shown here is derived from an EMBL/GenBank/DDBJ whole genome shotgun (WGS) entry which is preliminary data.</text>
</comment>
<evidence type="ECO:0000313" key="2">
    <source>
        <dbReference type="EMBL" id="KAH6664377.1"/>
    </source>
</evidence>
<feature type="region of interest" description="Disordered" evidence="1">
    <location>
        <begin position="1"/>
        <end position="37"/>
    </location>
</feature>
<evidence type="ECO:0000256" key="1">
    <source>
        <dbReference type="SAM" id="MobiDB-lite"/>
    </source>
</evidence>
<proteinExistence type="predicted"/>
<dbReference type="PANTHER" id="PTHR12652">
    <property type="entry name" value="PEROXISOMAL BIOGENESIS FACTOR 11"/>
    <property type="match status" value="1"/>
</dbReference>
<evidence type="ECO:0008006" key="4">
    <source>
        <dbReference type="Google" id="ProtNLM"/>
    </source>
</evidence>
<dbReference type="PANTHER" id="PTHR12652:SF25">
    <property type="entry name" value="MICROBODY (PEROXISOME) PROLIFERATION PROTEIN PEROXIN 11C (EUROFUNG)"/>
    <property type="match status" value="1"/>
</dbReference>
<evidence type="ECO:0000313" key="3">
    <source>
        <dbReference type="Proteomes" id="UP000770015"/>
    </source>
</evidence>
<reference evidence="2" key="1">
    <citation type="journal article" date="2021" name="Nat. Commun.">
        <title>Genetic determinants of endophytism in the Arabidopsis root mycobiome.</title>
        <authorList>
            <person name="Mesny F."/>
            <person name="Miyauchi S."/>
            <person name="Thiergart T."/>
            <person name="Pickel B."/>
            <person name="Atanasova L."/>
            <person name="Karlsson M."/>
            <person name="Huettel B."/>
            <person name="Barry K.W."/>
            <person name="Haridas S."/>
            <person name="Chen C."/>
            <person name="Bauer D."/>
            <person name="Andreopoulos W."/>
            <person name="Pangilinan J."/>
            <person name="LaButti K."/>
            <person name="Riley R."/>
            <person name="Lipzen A."/>
            <person name="Clum A."/>
            <person name="Drula E."/>
            <person name="Henrissat B."/>
            <person name="Kohler A."/>
            <person name="Grigoriev I.V."/>
            <person name="Martin F.M."/>
            <person name="Hacquard S."/>
        </authorList>
    </citation>
    <scope>NUCLEOTIDE SEQUENCE</scope>
    <source>
        <strain evidence="2">MPI-SDFR-AT-0117</strain>
    </source>
</reference>
<protein>
    <recommendedName>
        <fullName evidence="4">Peroxin 11C</fullName>
    </recommendedName>
</protein>
<accession>A0A9P9A3R2</accession>